<dbReference type="EMBL" id="FUZA01000010">
    <property type="protein sequence ID" value="SKC17941.1"/>
    <property type="molecule type" value="Genomic_DNA"/>
</dbReference>
<dbReference type="Pfam" id="PF01850">
    <property type="entry name" value="PIN"/>
    <property type="match status" value="1"/>
</dbReference>
<dbReference type="PANTHER" id="PTHR36173">
    <property type="entry name" value="RIBONUCLEASE VAPC16-RELATED"/>
    <property type="match status" value="1"/>
</dbReference>
<dbReference type="PANTHER" id="PTHR36173:SF2">
    <property type="entry name" value="RIBONUCLEASE VAPC16"/>
    <property type="match status" value="1"/>
</dbReference>
<dbReference type="InterPro" id="IPR052919">
    <property type="entry name" value="TA_system_RNase"/>
</dbReference>
<evidence type="ECO:0000313" key="2">
    <source>
        <dbReference type="EMBL" id="SKC17941.1"/>
    </source>
</evidence>
<dbReference type="Gene3D" id="3.40.50.1010">
    <property type="entry name" value="5'-nuclease"/>
    <property type="match status" value="1"/>
</dbReference>
<sequence>MAYLLDTHVVLWALDEENRLSEKSKSIISDPNSPCSVSIISFFEIAIKKKIGKLELSKSISEYIQELERIGITILPISDTALNCYEIIPYISGHGDPFDRLILATAMSESLVVISADEKFEKYKDIVKILW</sequence>
<evidence type="ECO:0000313" key="3">
    <source>
        <dbReference type="Proteomes" id="UP000190897"/>
    </source>
</evidence>
<accession>A0A1T5HBN5</accession>
<organism evidence="2 3">
    <name type="scientific">Dyadobacter psychrophilus</name>
    <dbReference type="NCBI Taxonomy" id="651661"/>
    <lineage>
        <taxon>Bacteria</taxon>
        <taxon>Pseudomonadati</taxon>
        <taxon>Bacteroidota</taxon>
        <taxon>Cytophagia</taxon>
        <taxon>Cytophagales</taxon>
        <taxon>Spirosomataceae</taxon>
        <taxon>Dyadobacter</taxon>
    </lineage>
</organism>
<keyword evidence="3" id="KW-1185">Reference proteome</keyword>
<feature type="domain" description="PIN" evidence="1">
    <location>
        <begin position="3"/>
        <end position="124"/>
    </location>
</feature>
<dbReference type="RefSeq" id="WP_082217653.1">
    <property type="nucleotide sequence ID" value="NZ_FUZA01000010.1"/>
</dbReference>
<dbReference type="AlphaFoldDB" id="A0A1T5HBN5"/>
<name>A0A1T5HBN5_9BACT</name>
<protein>
    <submittedName>
        <fullName evidence="2">PIN domain nuclease, a component of toxin-antitoxin system (PIN domain)</fullName>
    </submittedName>
</protein>
<dbReference type="CDD" id="cd09872">
    <property type="entry name" value="PIN_Sll0205-like"/>
    <property type="match status" value="1"/>
</dbReference>
<dbReference type="Proteomes" id="UP000190897">
    <property type="component" value="Unassembled WGS sequence"/>
</dbReference>
<evidence type="ECO:0000259" key="1">
    <source>
        <dbReference type="Pfam" id="PF01850"/>
    </source>
</evidence>
<dbReference type="OrthoDB" id="9798990at2"/>
<reference evidence="3" key="1">
    <citation type="submission" date="2017-02" db="EMBL/GenBank/DDBJ databases">
        <authorList>
            <person name="Varghese N."/>
            <person name="Submissions S."/>
        </authorList>
    </citation>
    <scope>NUCLEOTIDE SEQUENCE [LARGE SCALE GENOMIC DNA]</scope>
    <source>
        <strain evidence="3">DSM 22270</strain>
    </source>
</reference>
<proteinExistence type="predicted"/>
<dbReference type="InterPro" id="IPR029060">
    <property type="entry name" value="PIN-like_dom_sf"/>
</dbReference>
<dbReference type="STRING" id="651661.SAMN05660293_05218"/>
<dbReference type="InterPro" id="IPR002716">
    <property type="entry name" value="PIN_dom"/>
</dbReference>
<gene>
    <name evidence="2" type="ORF">SAMN05660293_05218</name>
</gene>
<dbReference type="SUPFAM" id="SSF88723">
    <property type="entry name" value="PIN domain-like"/>
    <property type="match status" value="1"/>
</dbReference>
<dbReference type="InterPro" id="IPR041705">
    <property type="entry name" value="PIN_Sll0205"/>
</dbReference>